<dbReference type="InterPro" id="IPR029526">
    <property type="entry name" value="PGBD"/>
</dbReference>
<keyword evidence="4" id="KW-1185">Reference proteome</keyword>
<protein>
    <submittedName>
        <fullName evidence="3">PiggyBac transposable element-derived protein 4-like</fullName>
    </submittedName>
</protein>
<feature type="non-terminal residue" evidence="3">
    <location>
        <position position="141"/>
    </location>
</feature>
<dbReference type="Pfam" id="PF13843">
    <property type="entry name" value="DDE_Tnp_1_7"/>
    <property type="match status" value="1"/>
</dbReference>
<accession>A0AAD5FFJ3</accession>
<evidence type="ECO:0000313" key="3">
    <source>
        <dbReference type="EMBL" id="KAI5614950.1"/>
    </source>
</evidence>
<dbReference type="EMBL" id="MU557344">
    <property type="protein sequence ID" value="KAI5614950.1"/>
    <property type="molecule type" value="Genomic_DNA"/>
</dbReference>
<organism evidence="3 4">
    <name type="scientific">Silurus asotus</name>
    <name type="common">Amur catfish</name>
    <name type="synonym">Parasilurus asotus</name>
    <dbReference type="NCBI Taxonomy" id="30991"/>
    <lineage>
        <taxon>Eukaryota</taxon>
        <taxon>Metazoa</taxon>
        <taxon>Chordata</taxon>
        <taxon>Craniata</taxon>
        <taxon>Vertebrata</taxon>
        <taxon>Euteleostomi</taxon>
        <taxon>Actinopterygii</taxon>
        <taxon>Neopterygii</taxon>
        <taxon>Teleostei</taxon>
        <taxon>Ostariophysi</taxon>
        <taxon>Siluriformes</taxon>
        <taxon>Siluridae</taxon>
        <taxon>Silurus</taxon>
    </lineage>
</organism>
<evidence type="ECO:0000259" key="2">
    <source>
        <dbReference type="Pfam" id="PF13843"/>
    </source>
</evidence>
<gene>
    <name evidence="3" type="ORF">C0J50_10950</name>
</gene>
<evidence type="ECO:0000313" key="4">
    <source>
        <dbReference type="Proteomes" id="UP001205998"/>
    </source>
</evidence>
<dbReference type="AlphaFoldDB" id="A0AAD5FFJ3"/>
<dbReference type="Proteomes" id="UP001205998">
    <property type="component" value="Unassembled WGS sequence"/>
</dbReference>
<comment type="caution">
    <text evidence="3">The sequence shown here is derived from an EMBL/GenBank/DDBJ whole genome shotgun (WGS) entry which is preliminary data.</text>
</comment>
<proteinExistence type="predicted"/>
<feature type="domain" description="PiggyBac transposable element-derived protein" evidence="2">
    <location>
        <begin position="55"/>
        <end position="139"/>
    </location>
</feature>
<name>A0AAD5FFJ3_SILAS</name>
<evidence type="ECO:0000256" key="1">
    <source>
        <dbReference type="SAM" id="MobiDB-lite"/>
    </source>
</evidence>
<feature type="region of interest" description="Disordered" evidence="1">
    <location>
        <begin position="18"/>
        <end position="40"/>
    </location>
</feature>
<dbReference type="PANTHER" id="PTHR46599:SF3">
    <property type="entry name" value="PIGGYBAC TRANSPOSABLE ELEMENT-DERIVED PROTEIN 4"/>
    <property type="match status" value="1"/>
</dbReference>
<reference evidence="3" key="1">
    <citation type="submission" date="2018-07" db="EMBL/GenBank/DDBJ databases">
        <title>Comparative genomics of catfishes provides insights into carnivory and benthic adaptation.</title>
        <authorList>
            <person name="Zhang Y."/>
            <person name="Wang D."/>
            <person name="Peng Z."/>
            <person name="Zheng S."/>
            <person name="Shao F."/>
            <person name="Tao W."/>
        </authorList>
    </citation>
    <scope>NUCLEOTIDE SEQUENCE</scope>
    <source>
        <strain evidence="3">Chongqing</strain>
    </source>
</reference>
<dbReference type="PANTHER" id="PTHR46599">
    <property type="entry name" value="PIGGYBAC TRANSPOSABLE ELEMENT-DERIVED PROTEIN 4"/>
    <property type="match status" value="1"/>
</dbReference>
<sequence>VAVISYLVESSKEKWVPHTSNQPEKRFKQSPNSAPVSALPVRVSDRKSQSLLVVSPNTPEERWNQDFTPQPGCRPSVMALVDEKMLGTGYKLFYDDFYTSPALFRDLLKNNICACGKIRSTNPQTITNKLLKKAPRGHITG</sequence>